<keyword evidence="1" id="KW-0175">Coiled coil</keyword>
<proteinExistence type="predicted"/>
<dbReference type="SUPFAM" id="SSF52047">
    <property type="entry name" value="RNI-like"/>
    <property type="match status" value="1"/>
</dbReference>
<dbReference type="STRING" id="2316362.A0A4Q2D533"/>
<organism evidence="2 3">
    <name type="scientific">Candolleomyces aberdarensis</name>
    <dbReference type="NCBI Taxonomy" id="2316362"/>
    <lineage>
        <taxon>Eukaryota</taxon>
        <taxon>Fungi</taxon>
        <taxon>Dikarya</taxon>
        <taxon>Basidiomycota</taxon>
        <taxon>Agaricomycotina</taxon>
        <taxon>Agaricomycetes</taxon>
        <taxon>Agaricomycetidae</taxon>
        <taxon>Agaricales</taxon>
        <taxon>Agaricineae</taxon>
        <taxon>Psathyrellaceae</taxon>
        <taxon>Candolleomyces</taxon>
    </lineage>
</organism>
<dbReference type="EMBL" id="SDEE01000695">
    <property type="protein sequence ID" value="RXW14490.1"/>
    <property type="molecule type" value="Genomic_DNA"/>
</dbReference>
<dbReference type="Proteomes" id="UP000290288">
    <property type="component" value="Unassembled WGS sequence"/>
</dbReference>
<gene>
    <name evidence="2" type="ORF">EST38_g11366</name>
</gene>
<dbReference type="AlphaFoldDB" id="A0A4Q2D533"/>
<evidence type="ECO:0008006" key="4">
    <source>
        <dbReference type="Google" id="ProtNLM"/>
    </source>
</evidence>
<dbReference type="Gene3D" id="3.80.10.10">
    <property type="entry name" value="Ribonuclease Inhibitor"/>
    <property type="match status" value="1"/>
</dbReference>
<comment type="caution">
    <text evidence="2">The sequence shown here is derived from an EMBL/GenBank/DDBJ whole genome shotgun (WGS) entry which is preliminary data.</text>
</comment>
<accession>A0A4Q2D533</accession>
<name>A0A4Q2D533_9AGAR</name>
<keyword evidence="3" id="KW-1185">Reference proteome</keyword>
<protein>
    <recommendedName>
        <fullName evidence="4">F-box domain-containing protein</fullName>
    </recommendedName>
</protein>
<sequence>MDIHLSHFYGTNHVPSDAELLEIEKLLAPHNARLSRLEKDLEEAEAKVARLKKEKEDVLRVIKPLKSLSSLIRRFPREVMELIFKHSVPPTAATSPNLSIFHAPLVLLRVCKLWREIALTTPQLWALVELTTPPHLCDIYGGNASGAKQQQRLALYLEQLDQQLELSESYPLSIVAPPGTGGGTIIRSLSSKVAIHSRRWEFIDFDASEWRPHPFADIVPEDLPSLKYARLHAYSSLSNTDPFNTGDNLSFLGILAAPNLKGLQIQVSRSCNGISKMPVNWTNLTHLSLDGSYMYTHDLSLQNQQLATEMLPVLNKCQNLRILSLLLISTHDSLSMPEPEAQVTLSKLEALNVAGCRLQIHHLLQSIETPRIRQIHYQPFHTSTLPAEELPFSLAPPLLSFLERYGNRTEVLSVNLPTVSREDLRSWLECTPALKQLTLGEEFQFAPPPPLRTSVSADHETGLDDSSIGLLTPKQDHPYLCPNLKIFRCSIKTRISVDTMLAFLKARTDPLLVGSGGIIEEVSVHKLQYDSPFGDSTDAEDEKFESIREAGVRLSFKKPFYYQSNPDTDMYWPLDSSLLGFGPGYGVDLRLFCIEGK</sequence>
<reference evidence="2 3" key="1">
    <citation type="submission" date="2019-01" db="EMBL/GenBank/DDBJ databases">
        <title>Draft genome sequence of Psathyrella aberdarensis IHI B618.</title>
        <authorList>
            <person name="Buettner E."/>
            <person name="Kellner H."/>
        </authorList>
    </citation>
    <scope>NUCLEOTIDE SEQUENCE [LARGE SCALE GENOMIC DNA]</scope>
    <source>
        <strain evidence="2 3">IHI B618</strain>
    </source>
</reference>
<dbReference type="InterPro" id="IPR032675">
    <property type="entry name" value="LRR_dom_sf"/>
</dbReference>
<evidence type="ECO:0000313" key="3">
    <source>
        <dbReference type="Proteomes" id="UP000290288"/>
    </source>
</evidence>
<dbReference type="OrthoDB" id="3365698at2759"/>
<evidence type="ECO:0000313" key="2">
    <source>
        <dbReference type="EMBL" id="RXW14490.1"/>
    </source>
</evidence>
<feature type="coiled-coil region" evidence="1">
    <location>
        <begin position="27"/>
        <end position="61"/>
    </location>
</feature>
<evidence type="ECO:0000256" key="1">
    <source>
        <dbReference type="SAM" id="Coils"/>
    </source>
</evidence>